<dbReference type="NCBIfam" id="TIGR00322">
    <property type="entry name" value="diphth2_R"/>
    <property type="match status" value="1"/>
</dbReference>
<reference evidence="6 7" key="1">
    <citation type="journal article" date="2016" name="Genome Biol. Evol.">
        <title>Gene Family Evolution Reflects Adaptation to Soil Environmental Stressors in the Genome of the Collembolan Orchesella cincta.</title>
        <authorList>
            <person name="Faddeeva-Vakhrusheva A."/>
            <person name="Derks M.F."/>
            <person name="Anvar S.Y."/>
            <person name="Agamennone V."/>
            <person name="Suring W."/>
            <person name="Smit S."/>
            <person name="van Straalen N.M."/>
            <person name="Roelofs D."/>
        </authorList>
    </citation>
    <scope>NUCLEOTIDE SEQUENCE [LARGE SCALE GENOMIC DNA]</scope>
    <source>
        <tissue evidence="6">Mixed pool</tissue>
    </source>
</reference>
<organism evidence="6 7">
    <name type="scientific">Orchesella cincta</name>
    <name type="common">Springtail</name>
    <name type="synonym">Podura cincta</name>
    <dbReference type="NCBI Taxonomy" id="48709"/>
    <lineage>
        <taxon>Eukaryota</taxon>
        <taxon>Metazoa</taxon>
        <taxon>Ecdysozoa</taxon>
        <taxon>Arthropoda</taxon>
        <taxon>Hexapoda</taxon>
        <taxon>Collembola</taxon>
        <taxon>Entomobryomorpha</taxon>
        <taxon>Entomobryoidea</taxon>
        <taxon>Orchesellidae</taxon>
        <taxon>Orchesellinae</taxon>
        <taxon>Orchesella</taxon>
    </lineage>
</organism>
<gene>
    <name evidence="6" type="ORF">Ocin01_01949</name>
</gene>
<dbReference type="Proteomes" id="UP000094527">
    <property type="component" value="Unassembled WGS sequence"/>
</dbReference>
<keyword evidence="7" id="KW-1185">Reference proteome</keyword>
<dbReference type="OMA" id="SEIFPCK"/>
<dbReference type="Pfam" id="PF01866">
    <property type="entry name" value="Diphthamide_syn"/>
    <property type="match status" value="1"/>
</dbReference>
<dbReference type="PANTHER" id="PTHR10762:SF1">
    <property type="entry name" value="2-(3-AMINO-3-CARBOXYPROPYL)HISTIDINE SYNTHASE SUBUNIT 1"/>
    <property type="match status" value="1"/>
</dbReference>
<dbReference type="SFLD" id="SFLDS00032">
    <property type="entry name" value="Radical_SAM_3-amino-3-carboxyp"/>
    <property type="match status" value="1"/>
</dbReference>
<proteinExistence type="inferred from homology"/>
<evidence type="ECO:0000313" key="6">
    <source>
        <dbReference type="EMBL" id="ODN04782.1"/>
    </source>
</evidence>
<dbReference type="InterPro" id="IPR042264">
    <property type="entry name" value="DPH1/DPH2_2"/>
</dbReference>
<evidence type="ECO:0000256" key="2">
    <source>
        <dbReference type="ARBA" id="ARBA00021915"/>
    </source>
</evidence>
<dbReference type="OrthoDB" id="1649088at2759"/>
<comment type="caution">
    <text evidence="6">The sequence shown here is derived from an EMBL/GenBank/DDBJ whole genome shotgun (WGS) entry which is preliminary data.</text>
</comment>
<evidence type="ECO:0000256" key="1">
    <source>
        <dbReference type="ARBA" id="ARBA00010173"/>
    </source>
</evidence>
<protein>
    <recommendedName>
        <fullName evidence="2">2-(3-amino-3-carboxypropyl)histidine synthase subunit 1</fullName>
    </recommendedName>
    <alternativeName>
        <fullName evidence="4">Diphthamide biosynthesis protein 1</fullName>
    </alternativeName>
    <alternativeName>
        <fullName evidence="5">Diphtheria toxin resistance protein 1</fullName>
    </alternativeName>
    <alternativeName>
        <fullName evidence="3">S-adenosyl-L-methionine:L-histidine 3-amino-3-carboxypropyltransferase 1</fullName>
    </alternativeName>
</protein>
<dbReference type="InterPro" id="IPR016435">
    <property type="entry name" value="DPH1/DPH2"/>
</dbReference>
<name>A0A1D2NHT8_ORCCI</name>
<dbReference type="STRING" id="48709.A0A1D2NHT8"/>
<dbReference type="Gene3D" id="3.40.50.11850">
    <property type="entry name" value="Diphthamide synthesis DPH1/DPH2 domain 2"/>
    <property type="match status" value="1"/>
</dbReference>
<dbReference type="Gene3D" id="3.40.50.11860">
    <property type="entry name" value="Diphthamide synthesis DPH1/DPH2 domain 3"/>
    <property type="match status" value="1"/>
</dbReference>
<dbReference type="GO" id="GO:0017183">
    <property type="term" value="P:protein histidyl modification to diphthamide"/>
    <property type="evidence" value="ECO:0007669"/>
    <property type="project" value="InterPro"/>
</dbReference>
<dbReference type="InterPro" id="IPR042265">
    <property type="entry name" value="DPH1/DPH2_3"/>
</dbReference>
<dbReference type="PANTHER" id="PTHR10762">
    <property type="entry name" value="DIPHTHAMIDE BIOSYNTHESIS PROTEIN"/>
    <property type="match status" value="1"/>
</dbReference>
<evidence type="ECO:0000256" key="5">
    <source>
        <dbReference type="ARBA" id="ARBA00032789"/>
    </source>
</evidence>
<sequence>MMANPNTPAYRYDPYNTTLTYEEFNHSELNTKRQRAICSLQSSEAKTVGVVLGTLGRQGNPIPMEHVYDKLVSKQLNPFVVLMSEVMPAKLELFKTVTAWVQFCCPRLSIDWGTRSQCPC</sequence>
<evidence type="ECO:0000256" key="4">
    <source>
        <dbReference type="ARBA" id="ARBA00032574"/>
    </source>
</evidence>
<comment type="similarity">
    <text evidence="1">Belongs to the DPH1/DPH2 family. DPH1 subfamily.</text>
</comment>
<dbReference type="GO" id="GO:0090560">
    <property type="term" value="F:2-(3-amino-3-carboxypropyl)histidine synthase activity"/>
    <property type="evidence" value="ECO:0007669"/>
    <property type="project" value="InterPro"/>
</dbReference>
<dbReference type="AlphaFoldDB" id="A0A1D2NHT8"/>
<evidence type="ECO:0000256" key="3">
    <source>
        <dbReference type="ARBA" id="ARBA00031690"/>
    </source>
</evidence>
<dbReference type="EMBL" id="LJIJ01000036">
    <property type="protein sequence ID" value="ODN04782.1"/>
    <property type="molecule type" value="Genomic_DNA"/>
</dbReference>
<accession>A0A1D2NHT8</accession>
<evidence type="ECO:0000313" key="7">
    <source>
        <dbReference type="Proteomes" id="UP000094527"/>
    </source>
</evidence>